<dbReference type="AlphaFoldDB" id="A0AAV2ZLR6"/>
<feature type="domain" description="Peptidase S1" evidence="8">
    <location>
        <begin position="594"/>
        <end position="736"/>
    </location>
</feature>
<dbReference type="InterPro" id="IPR001314">
    <property type="entry name" value="Peptidase_S1A"/>
</dbReference>
<dbReference type="CDD" id="cd00190">
    <property type="entry name" value="Tryp_SPc"/>
    <property type="match status" value="3"/>
</dbReference>
<dbReference type="EMBL" id="DYDO01000008">
    <property type="protein sequence ID" value="DBA19004.1"/>
    <property type="molecule type" value="Genomic_DNA"/>
</dbReference>
<dbReference type="InterPro" id="IPR009003">
    <property type="entry name" value="Peptidase_S1_PA"/>
</dbReference>
<feature type="region of interest" description="Disordered" evidence="6">
    <location>
        <begin position="575"/>
        <end position="601"/>
    </location>
</feature>
<keyword evidence="5" id="KW-0720">Serine protease</keyword>
<keyword evidence="1 5" id="KW-0645">Protease</keyword>
<comment type="caution">
    <text evidence="9">The sequence shown here is derived from an EMBL/GenBank/DDBJ whole genome shotgun (WGS) entry which is preliminary data.</text>
</comment>
<dbReference type="GO" id="GO:0006508">
    <property type="term" value="P:proteolysis"/>
    <property type="evidence" value="ECO:0007669"/>
    <property type="project" value="UniProtKB-KW"/>
</dbReference>
<evidence type="ECO:0000313" key="10">
    <source>
        <dbReference type="Proteomes" id="UP001181693"/>
    </source>
</evidence>
<dbReference type="Proteomes" id="UP001181693">
    <property type="component" value="Unassembled WGS sequence"/>
</dbReference>
<dbReference type="InterPro" id="IPR043504">
    <property type="entry name" value="Peptidase_S1_PA_chymotrypsin"/>
</dbReference>
<protein>
    <recommendedName>
        <fullName evidence="8">Peptidase S1 domain-containing protein</fullName>
    </recommendedName>
</protein>
<feature type="signal peptide" evidence="7">
    <location>
        <begin position="1"/>
        <end position="24"/>
    </location>
</feature>
<evidence type="ECO:0000256" key="2">
    <source>
        <dbReference type="ARBA" id="ARBA00022729"/>
    </source>
</evidence>
<dbReference type="PRINTS" id="PR00722">
    <property type="entry name" value="CHYMOTRYPSIN"/>
</dbReference>
<proteinExistence type="predicted"/>
<dbReference type="GO" id="GO:0004252">
    <property type="term" value="F:serine-type endopeptidase activity"/>
    <property type="evidence" value="ECO:0007669"/>
    <property type="project" value="InterPro"/>
</dbReference>
<dbReference type="PANTHER" id="PTHR24253">
    <property type="entry name" value="TRANSMEMBRANE PROTEASE SERINE"/>
    <property type="match status" value="1"/>
</dbReference>
<dbReference type="Pfam" id="PF00089">
    <property type="entry name" value="Trypsin"/>
    <property type="match status" value="3"/>
</dbReference>
<feature type="domain" description="Peptidase S1" evidence="8">
    <location>
        <begin position="37"/>
        <end position="285"/>
    </location>
</feature>
<dbReference type="FunFam" id="2.40.10.10:FF:000024">
    <property type="entry name" value="Serine protease 53"/>
    <property type="match status" value="1"/>
</dbReference>
<dbReference type="GO" id="GO:0005886">
    <property type="term" value="C:plasma membrane"/>
    <property type="evidence" value="ECO:0007669"/>
    <property type="project" value="TreeGrafter"/>
</dbReference>
<dbReference type="InterPro" id="IPR018114">
    <property type="entry name" value="TRYPSIN_HIS"/>
</dbReference>
<dbReference type="PROSITE" id="PS00135">
    <property type="entry name" value="TRYPSIN_SER"/>
    <property type="match status" value="1"/>
</dbReference>
<feature type="compositionally biased region" description="Basic and acidic residues" evidence="6">
    <location>
        <begin position="576"/>
        <end position="588"/>
    </location>
</feature>
<keyword evidence="3 5" id="KW-0378">Hydrolase</keyword>
<dbReference type="SUPFAM" id="SSF50494">
    <property type="entry name" value="Trypsin-like serine proteases"/>
    <property type="match status" value="3"/>
</dbReference>
<evidence type="ECO:0000256" key="6">
    <source>
        <dbReference type="SAM" id="MobiDB-lite"/>
    </source>
</evidence>
<accession>A0AAV2ZLR6</accession>
<dbReference type="PROSITE" id="PS00134">
    <property type="entry name" value="TRYPSIN_HIS"/>
    <property type="match status" value="2"/>
</dbReference>
<evidence type="ECO:0000256" key="3">
    <source>
        <dbReference type="ARBA" id="ARBA00022801"/>
    </source>
</evidence>
<dbReference type="InterPro" id="IPR001254">
    <property type="entry name" value="Trypsin_dom"/>
</dbReference>
<reference evidence="9" key="1">
    <citation type="thesis" date="2020" institute="ProQuest LLC" country="789 East Eisenhower Parkway, Ann Arbor, MI, USA">
        <title>Comparative Genomics and Chromosome Evolution.</title>
        <authorList>
            <person name="Mudd A.B."/>
        </authorList>
    </citation>
    <scope>NUCLEOTIDE SEQUENCE</scope>
    <source>
        <strain evidence="9">1538</strain>
        <tissue evidence="9">Blood</tissue>
    </source>
</reference>
<gene>
    <name evidence="9" type="ORF">GDO54_014889</name>
</gene>
<keyword evidence="2 7" id="KW-0732">Signal</keyword>
<evidence type="ECO:0000259" key="8">
    <source>
        <dbReference type="PROSITE" id="PS50240"/>
    </source>
</evidence>
<keyword evidence="4" id="KW-1015">Disulfide bond</keyword>
<dbReference type="Gene3D" id="2.40.10.10">
    <property type="entry name" value="Trypsin-like serine proteases"/>
    <property type="match status" value="4"/>
</dbReference>
<evidence type="ECO:0000256" key="5">
    <source>
        <dbReference type="RuleBase" id="RU363034"/>
    </source>
</evidence>
<feature type="chain" id="PRO_5043752366" description="Peptidase S1 domain-containing protein" evidence="7">
    <location>
        <begin position="25"/>
        <end position="736"/>
    </location>
</feature>
<evidence type="ECO:0000256" key="4">
    <source>
        <dbReference type="ARBA" id="ARBA00023157"/>
    </source>
</evidence>
<evidence type="ECO:0000313" key="9">
    <source>
        <dbReference type="EMBL" id="DBA19004.1"/>
    </source>
</evidence>
<dbReference type="FunFam" id="2.40.10.10:FF:000184">
    <property type="entry name" value="Prostasin"/>
    <property type="match status" value="1"/>
</dbReference>
<organism evidence="9 10">
    <name type="scientific">Pyxicephalus adspersus</name>
    <name type="common">African bullfrog</name>
    <dbReference type="NCBI Taxonomy" id="30357"/>
    <lineage>
        <taxon>Eukaryota</taxon>
        <taxon>Metazoa</taxon>
        <taxon>Chordata</taxon>
        <taxon>Craniata</taxon>
        <taxon>Vertebrata</taxon>
        <taxon>Euteleostomi</taxon>
        <taxon>Amphibia</taxon>
        <taxon>Batrachia</taxon>
        <taxon>Anura</taxon>
        <taxon>Neobatrachia</taxon>
        <taxon>Ranoidea</taxon>
        <taxon>Pyxicephalidae</taxon>
        <taxon>Pyxicephalinae</taxon>
        <taxon>Pyxicephalus</taxon>
    </lineage>
</organism>
<dbReference type="PROSITE" id="PS50240">
    <property type="entry name" value="TRYPSIN_DOM"/>
    <property type="match status" value="3"/>
</dbReference>
<sequence>MKIPLDNSNLLMSSLTAVLQVVTASRACGKTGLQSRIFGGNSFAPGEFPWQATLTYKGKPFCAGSLISDRWILTASHCFDRTATEDKRDPKLWQVHLGVSRMGYTPPESSAVTMVPSRIVTHKSYTKYTNGFDIALVELPAPVNFTRFISPICLPENTHRFSLRRTCYATGLENVPEGVPLESKRSLQKVGQILIGWRTCNCIYNTHKRPDLTNPTNSSMLCITESDGKKGPCQGDSGGAVVCEEDGVWFLAGIISFSQGCYLINSPTILSSASYYQDWIKQWTDNQVSFTPQTMAVVDDGDSDHCNDLLSNHTAGCGISQVKDPTSGVPGTWPWHVDLLRDGKRACSGVLISTSWVITAAECFYGHDTTDLPEDWTAIVGGGSPAMRDIAVQRISVHGSYISPGKGFNMALVLLAQPVALGQYSHAVCLPDSSHPMPYGSLCWHIIGNSSLSDDQIGTPHGDRLELLGPNKCNCIYSHPNSSDRAESVMEGMICASRDGQNSSQCLNDLGGPLVCNENGTWFLVGVYNYGGRCKEGTDFIPPRVFSQLTTQEEWIDKETREMFLRHAIHTPPLKPDTERCSSDDPRGCGRSVASPGPEPIGEATDKMWPWQVSLQQFEYHSCSGVLISETWILTAAHCVPSYTPLSEYTVILGRKQQNMPSPREVLRQIKRVVPHPDYKVKTGENDVALVELNFGVTFRDYILPICLTPDQALPPNNTCWVIGWGRVYPSGKSML</sequence>
<dbReference type="PANTHER" id="PTHR24253:SF62">
    <property type="entry name" value="TRANSMEMBRANE PROTEASE SERINE 6"/>
    <property type="match status" value="1"/>
</dbReference>
<feature type="domain" description="Peptidase S1" evidence="8">
    <location>
        <begin position="325"/>
        <end position="561"/>
    </location>
</feature>
<name>A0AAV2ZLR6_PYXAD</name>
<dbReference type="InterPro" id="IPR033116">
    <property type="entry name" value="TRYPSIN_SER"/>
</dbReference>
<evidence type="ECO:0000256" key="1">
    <source>
        <dbReference type="ARBA" id="ARBA00022670"/>
    </source>
</evidence>
<evidence type="ECO:0000256" key="7">
    <source>
        <dbReference type="SAM" id="SignalP"/>
    </source>
</evidence>
<keyword evidence="10" id="KW-1185">Reference proteome</keyword>
<dbReference type="SMART" id="SM00020">
    <property type="entry name" value="Tryp_SPc"/>
    <property type="match status" value="3"/>
</dbReference>